<gene>
    <name evidence="4" type="ORF">AMOR_34430</name>
</gene>
<accession>A0ABM7WY44</accession>
<dbReference type="Proteomes" id="UP001162891">
    <property type="component" value="Chromosome"/>
</dbReference>
<dbReference type="SMART" id="SM00448">
    <property type="entry name" value="REC"/>
    <property type="match status" value="1"/>
</dbReference>
<keyword evidence="5" id="KW-1185">Reference proteome</keyword>
<name>A0ABM7WY44_9BACT</name>
<keyword evidence="1 2" id="KW-0597">Phosphoprotein</keyword>
<dbReference type="EMBL" id="AP025591">
    <property type="protein sequence ID" value="BDG04447.1"/>
    <property type="molecule type" value="Genomic_DNA"/>
</dbReference>
<organism evidence="4 5">
    <name type="scientific">Anaeromyxobacter oryzae</name>
    <dbReference type="NCBI Taxonomy" id="2918170"/>
    <lineage>
        <taxon>Bacteria</taxon>
        <taxon>Pseudomonadati</taxon>
        <taxon>Myxococcota</taxon>
        <taxon>Myxococcia</taxon>
        <taxon>Myxococcales</taxon>
        <taxon>Cystobacterineae</taxon>
        <taxon>Anaeromyxobacteraceae</taxon>
        <taxon>Anaeromyxobacter</taxon>
    </lineage>
</organism>
<sequence>MTTSRTILLIEDDPGIRDSVAECLASEGYAVKPAANGVEGLRWLRSEPRRPNLIVLDLVMPVMNGAQFIAELRGDPGLRDVPVVLMTAAMPSTGMPIPPANGYLSKPFELNDLLDAIERHAVSVGA</sequence>
<dbReference type="Gene3D" id="3.40.50.2300">
    <property type="match status" value="1"/>
</dbReference>
<evidence type="ECO:0000259" key="3">
    <source>
        <dbReference type="PROSITE" id="PS50110"/>
    </source>
</evidence>
<feature type="domain" description="Response regulatory" evidence="3">
    <location>
        <begin position="6"/>
        <end position="121"/>
    </location>
</feature>
<dbReference type="PROSITE" id="PS50110">
    <property type="entry name" value="RESPONSE_REGULATORY"/>
    <property type="match status" value="1"/>
</dbReference>
<reference evidence="5" key="1">
    <citation type="journal article" date="2022" name="Int. J. Syst. Evol. Microbiol.">
        <title>Anaeromyxobacter oryzae sp. nov., Anaeromyxobacter diazotrophicus sp. nov. and Anaeromyxobacter paludicola sp. nov., isolated from paddy soils.</title>
        <authorList>
            <person name="Itoh H."/>
            <person name="Xu Z."/>
            <person name="Mise K."/>
            <person name="Masuda Y."/>
            <person name="Ushijima N."/>
            <person name="Hayakawa C."/>
            <person name="Shiratori Y."/>
            <person name="Senoo K."/>
        </authorList>
    </citation>
    <scope>NUCLEOTIDE SEQUENCE [LARGE SCALE GENOMIC DNA]</scope>
    <source>
        <strain evidence="5">Red232</strain>
    </source>
</reference>
<dbReference type="InterPro" id="IPR011006">
    <property type="entry name" value="CheY-like_superfamily"/>
</dbReference>
<dbReference type="PANTHER" id="PTHR44591:SF23">
    <property type="entry name" value="CHEY SUBFAMILY"/>
    <property type="match status" value="1"/>
</dbReference>
<evidence type="ECO:0000256" key="1">
    <source>
        <dbReference type="ARBA" id="ARBA00022553"/>
    </source>
</evidence>
<dbReference type="InterPro" id="IPR001789">
    <property type="entry name" value="Sig_transdc_resp-reg_receiver"/>
</dbReference>
<evidence type="ECO:0000313" key="5">
    <source>
        <dbReference type="Proteomes" id="UP001162891"/>
    </source>
</evidence>
<dbReference type="Pfam" id="PF00072">
    <property type="entry name" value="Response_reg"/>
    <property type="match status" value="1"/>
</dbReference>
<dbReference type="InterPro" id="IPR050595">
    <property type="entry name" value="Bact_response_regulator"/>
</dbReference>
<protein>
    <recommendedName>
        <fullName evidence="3">Response regulatory domain-containing protein</fullName>
    </recommendedName>
</protein>
<proteinExistence type="predicted"/>
<evidence type="ECO:0000313" key="4">
    <source>
        <dbReference type="EMBL" id="BDG04447.1"/>
    </source>
</evidence>
<evidence type="ECO:0000256" key="2">
    <source>
        <dbReference type="PROSITE-ProRule" id="PRU00169"/>
    </source>
</evidence>
<dbReference type="SUPFAM" id="SSF52172">
    <property type="entry name" value="CheY-like"/>
    <property type="match status" value="1"/>
</dbReference>
<feature type="modified residue" description="4-aspartylphosphate" evidence="2">
    <location>
        <position position="57"/>
    </location>
</feature>
<dbReference type="PANTHER" id="PTHR44591">
    <property type="entry name" value="STRESS RESPONSE REGULATOR PROTEIN 1"/>
    <property type="match status" value="1"/>
</dbReference>
<dbReference type="RefSeq" id="WP_248352818.1">
    <property type="nucleotide sequence ID" value="NZ_AP025591.1"/>
</dbReference>